<dbReference type="NCBIfam" id="NF040735">
    <property type="entry name" value="SBP_SaoX"/>
    <property type="match status" value="1"/>
</dbReference>
<dbReference type="Proteomes" id="UP000006556">
    <property type="component" value="Chromosome"/>
</dbReference>
<evidence type="ECO:0000313" key="5">
    <source>
        <dbReference type="Proteomes" id="UP000006556"/>
    </source>
</evidence>
<dbReference type="Gene3D" id="3.40.190.10">
    <property type="entry name" value="Periplasmic binding protein-like II"/>
    <property type="match status" value="2"/>
</dbReference>
<gene>
    <name evidence="4" type="primary">TauA</name>
    <name evidence="4" type="ordered locus">PTH_0572</name>
</gene>
<reference evidence="5" key="1">
    <citation type="journal article" date="2008" name="Genome Res.">
        <title>The genome of Pelotomaculum thermopropionicum reveals niche-associated evolution in anaerobic microbiota.</title>
        <authorList>
            <person name="Kosaka T."/>
            <person name="Kato S."/>
            <person name="Shimoyama T."/>
            <person name="Ishii S."/>
            <person name="Abe T."/>
            <person name="Watanabe K."/>
        </authorList>
    </citation>
    <scope>NUCLEOTIDE SEQUENCE [LARGE SCALE GENOMIC DNA]</scope>
    <source>
        <strain evidence="5">DSM 13744 / JCM 10971 / SI</strain>
    </source>
</reference>
<evidence type="ECO:0000256" key="2">
    <source>
        <dbReference type="ARBA" id="ARBA00010742"/>
    </source>
</evidence>
<name>A5D4T0_PELTS</name>
<accession>A5D4T0</accession>
<dbReference type="GO" id="GO:0042597">
    <property type="term" value="C:periplasmic space"/>
    <property type="evidence" value="ECO:0007669"/>
    <property type="project" value="UniProtKB-SubCell"/>
</dbReference>
<sequence length="377" mass="41872">MRRYLRFVPLFALLVILLAMLAGCGGGTKPAVQNRTAGSGIPEKDKDYVVQLGYYDCDHMTGACIAKDAGIFEELGLKVNVTGNGKVPEAMAAGQMDAGYVGNTRMMRAFLQGSPIIVGANNHIGGSHYLVVSNSIKTPQELVGKKLSIGTDPEKNNANWITWANQFGIPVEGKNYEVFNMADKDEYFAMCAGKLDGFAACDPWGSMAEYEKTGHVLAASGKLPNGEWGECCVFALNKKFASEHPELAKLMILAHTRAIEHMYLKPVRSAEIFAQNYKVPMEVALMTIWKKTVAEGRTITWKMDRNYWKNQIDLELGYKTIDAAPNIDEFLQPQYLEECGADDFDIFIKEKVDPVFPVGMSYEEWKKKAYELEGKKA</sequence>
<keyword evidence="5" id="KW-1185">Reference proteome</keyword>
<comment type="subcellular location">
    <subcellularLocation>
        <location evidence="1">Periplasm</location>
    </subcellularLocation>
</comment>
<evidence type="ECO:0000313" key="4">
    <source>
        <dbReference type="EMBL" id="BAF58753.1"/>
    </source>
</evidence>
<dbReference type="KEGG" id="pth:PTH_0572"/>
<dbReference type="STRING" id="370438.PTH_0572"/>
<dbReference type="Pfam" id="PF13379">
    <property type="entry name" value="NMT1_2"/>
    <property type="match status" value="1"/>
</dbReference>
<dbReference type="PROSITE" id="PS51257">
    <property type="entry name" value="PROKAR_LIPOPROTEIN"/>
    <property type="match status" value="1"/>
</dbReference>
<dbReference type="PANTHER" id="PTHR30024:SF47">
    <property type="entry name" value="TAURINE-BINDING PERIPLASMIC PROTEIN"/>
    <property type="match status" value="1"/>
</dbReference>
<dbReference type="AlphaFoldDB" id="A5D4T0"/>
<dbReference type="EMBL" id="AP009389">
    <property type="protein sequence ID" value="BAF58753.1"/>
    <property type="molecule type" value="Genomic_DNA"/>
</dbReference>
<dbReference type="HOGENOM" id="CLU_046534_0_0_9"/>
<protein>
    <submittedName>
        <fullName evidence="4">ABC-type nitrate/sulfonate/bicarbonate transport system, periplasmic components</fullName>
    </submittedName>
</protein>
<dbReference type="eggNOG" id="COG0715">
    <property type="taxonomic scope" value="Bacteria"/>
</dbReference>
<keyword evidence="3" id="KW-0732">Signal</keyword>
<proteinExistence type="inferred from homology"/>
<evidence type="ECO:0000256" key="1">
    <source>
        <dbReference type="ARBA" id="ARBA00004418"/>
    </source>
</evidence>
<dbReference type="PANTHER" id="PTHR30024">
    <property type="entry name" value="ALIPHATIC SULFONATES-BINDING PROTEIN-RELATED"/>
    <property type="match status" value="1"/>
</dbReference>
<dbReference type="SUPFAM" id="SSF53850">
    <property type="entry name" value="Periplasmic binding protein-like II"/>
    <property type="match status" value="1"/>
</dbReference>
<organism evidence="4 5">
    <name type="scientific">Pelotomaculum thermopropionicum (strain DSM 13744 / JCM 10971 / SI)</name>
    <dbReference type="NCBI Taxonomy" id="370438"/>
    <lineage>
        <taxon>Bacteria</taxon>
        <taxon>Bacillati</taxon>
        <taxon>Bacillota</taxon>
        <taxon>Clostridia</taxon>
        <taxon>Eubacteriales</taxon>
        <taxon>Desulfotomaculaceae</taxon>
        <taxon>Pelotomaculum</taxon>
    </lineage>
</organism>
<evidence type="ECO:0000256" key="3">
    <source>
        <dbReference type="ARBA" id="ARBA00022729"/>
    </source>
</evidence>
<comment type="similarity">
    <text evidence="2">Belongs to the bacterial solute-binding protein SsuA/TauA family.</text>
</comment>